<feature type="region of interest" description="Disordered" evidence="1">
    <location>
        <begin position="743"/>
        <end position="797"/>
    </location>
</feature>
<evidence type="ECO:0000256" key="1">
    <source>
        <dbReference type="SAM" id="MobiDB-lite"/>
    </source>
</evidence>
<keyword evidence="3" id="KW-1185">Reference proteome</keyword>
<accession>A0A9K3D048</accession>
<feature type="region of interest" description="Disordered" evidence="1">
    <location>
        <begin position="87"/>
        <end position="108"/>
    </location>
</feature>
<feature type="region of interest" description="Disordered" evidence="1">
    <location>
        <begin position="444"/>
        <end position="576"/>
    </location>
</feature>
<feature type="region of interest" description="Disordered" evidence="1">
    <location>
        <begin position="1"/>
        <end position="22"/>
    </location>
</feature>
<sequence length="852" mass="92075">MGRDDGGRDDKKGRRDYQGAGIRFQEYDYSGNSNLVLSMTNRASGVSDEPTGEAETLKGHLAGFGDRAAVDKPKDDLQTQAMVEEAQAAPVSAMPTAPSADAGRYQPSNDQSQAAYEVLLNFAAKRCGDVSSRELNSYRKGYKEVKSIPKTIKVSGFPHLTTDQIRFEHQNKRKQAHPHLVKLVGSINKTLGDIPLAHRLPLFPDQPIPTKDNDMSPPFLRYVLAVWSAWLDYEKIERLPHTDIEAGFKEIGRKTVSLREFPHQYVMELTSLSQRLSLLHTLESQVAGGTKRVVEAYQRLMFDDDVGVVASCLQGAPTSYALPVRPQSAMPSISSHVVPPTPSPMPQFRYTQTSYADMESLPGQRYSGQKPMESMAGMTVPQAVPTSQWPSLDSYLQPPSMVKTEQPYYGQAPMPMPQMGPIPIPPSTGAVHTISPSERRRVADAYGSTHPHSHSRGHSRSNSQEEGMLRLHTHGSHKRTHRRSLSGERLRMSHSPSPTPAVPSYGDYGSLRARVSASPDPAGLSSPPPSASLPIPPPPSDSVGRPAPISPYIPQYLPEPDATLPTDTDPESWSVSHTWSAQDPLSATLTSMPPSYPAAPIPPSIPQFPVAQAPVYPPAYPQFPTLPDMPVFPSDDAGMSSAQGIMAMAEAPSAPSITLGGGAFPQYAQDTSDFGAFSQTDFSQYSIPTINAPPSRQMHNNYKGRASANAVPMPYRRFKKSASPTPSIGRRALAKELSPLPVLPSLPSLPRERSARHVRAPSLSDLDIDPIPGPIPPPSLGSIDVDPHPSDTGREYAGYAGVGSAEADHAAVPWPETAGGESGVFDITSALTSLVISPTAEEAGAKQKDMFK</sequence>
<proteinExistence type="predicted"/>
<evidence type="ECO:0000313" key="3">
    <source>
        <dbReference type="Proteomes" id="UP000265618"/>
    </source>
</evidence>
<dbReference type="EMBL" id="BDIP01002418">
    <property type="protein sequence ID" value="GIQ86267.1"/>
    <property type="molecule type" value="Genomic_DNA"/>
</dbReference>
<feature type="compositionally biased region" description="Basic and acidic residues" evidence="1">
    <location>
        <begin position="1"/>
        <end position="17"/>
    </location>
</feature>
<gene>
    <name evidence="2" type="ORF">KIPB_008088</name>
</gene>
<dbReference type="Proteomes" id="UP000265618">
    <property type="component" value="Unassembled WGS sequence"/>
</dbReference>
<feature type="compositionally biased region" description="Basic residues" evidence="1">
    <location>
        <begin position="471"/>
        <end position="484"/>
    </location>
</feature>
<dbReference type="AlphaFoldDB" id="A0A9K3D048"/>
<protein>
    <submittedName>
        <fullName evidence="2">Uncharacterized protein</fullName>
    </submittedName>
</protein>
<comment type="caution">
    <text evidence="2">The sequence shown here is derived from an EMBL/GenBank/DDBJ whole genome shotgun (WGS) entry which is preliminary data.</text>
</comment>
<feature type="compositionally biased region" description="Pro residues" evidence="1">
    <location>
        <begin position="526"/>
        <end position="540"/>
    </location>
</feature>
<feature type="compositionally biased region" description="Basic and acidic residues" evidence="1">
    <location>
        <begin position="785"/>
        <end position="794"/>
    </location>
</feature>
<organism evidence="2 3">
    <name type="scientific">Kipferlia bialata</name>
    <dbReference type="NCBI Taxonomy" id="797122"/>
    <lineage>
        <taxon>Eukaryota</taxon>
        <taxon>Metamonada</taxon>
        <taxon>Carpediemonas-like organisms</taxon>
        <taxon>Kipferlia</taxon>
    </lineage>
</organism>
<name>A0A9K3D048_9EUKA</name>
<feature type="compositionally biased region" description="Low complexity" evidence="1">
    <location>
        <begin position="516"/>
        <end position="525"/>
    </location>
</feature>
<evidence type="ECO:0000313" key="2">
    <source>
        <dbReference type="EMBL" id="GIQ86267.1"/>
    </source>
</evidence>
<reference evidence="2 3" key="1">
    <citation type="journal article" date="2018" name="PLoS ONE">
        <title>The draft genome of Kipferlia bialata reveals reductive genome evolution in fornicate parasites.</title>
        <authorList>
            <person name="Tanifuji G."/>
            <person name="Takabayashi S."/>
            <person name="Kume K."/>
            <person name="Takagi M."/>
            <person name="Nakayama T."/>
            <person name="Kamikawa R."/>
            <person name="Inagaki Y."/>
            <person name="Hashimoto T."/>
        </authorList>
    </citation>
    <scope>NUCLEOTIDE SEQUENCE [LARGE SCALE GENOMIC DNA]</scope>
    <source>
        <strain evidence="2">NY0173</strain>
    </source>
</reference>